<feature type="compositionally biased region" description="Low complexity" evidence="1">
    <location>
        <begin position="198"/>
        <end position="208"/>
    </location>
</feature>
<dbReference type="Proteomes" id="UP000185124">
    <property type="component" value="Unassembled WGS sequence"/>
</dbReference>
<protein>
    <submittedName>
        <fullName evidence="2">Uncharacterized protein</fullName>
    </submittedName>
</protein>
<sequence length="296" mass="31309">MIATDEAPARKHVLSWGLTLERVTGIEPALSAWESHKIGSERGDTPVQRALRWPGLAPGDTTLWPVDGPAGPLIRGSERGGRPCRSPRRRLGAGVPGTARRCAPLGSSWGHLTPAQHHGLGSVDMGGSRSAMTWLDLHRHAGTHAQELTAIDPRLPCQRARNGHAAPLPCKDQDCCRLVGAHDPASRRSGSGPLDPGSARPASRRSAATGVCGSPARPGRGSPIRSPAVAPAGQRKADQLPGYVKATGLRWPSRSTARTPKKMLSLDRLMMVAVVTSPTGMTWVQSGEVVSRQTIS</sequence>
<name>A0A1N5TL10_9ACTN</name>
<dbReference type="EMBL" id="FSQT01000001">
    <property type="protein sequence ID" value="SIM49004.1"/>
    <property type="molecule type" value="Genomic_DNA"/>
</dbReference>
<evidence type="ECO:0000313" key="2">
    <source>
        <dbReference type="EMBL" id="SIM49004.1"/>
    </source>
</evidence>
<dbReference type="AlphaFoldDB" id="A0A1N5TL10"/>
<evidence type="ECO:0000256" key="1">
    <source>
        <dbReference type="SAM" id="MobiDB-lite"/>
    </source>
</evidence>
<keyword evidence="3" id="KW-1185">Reference proteome</keyword>
<accession>A0A1N5TL10</accession>
<proteinExistence type="predicted"/>
<evidence type="ECO:0000313" key="3">
    <source>
        <dbReference type="Proteomes" id="UP000185124"/>
    </source>
</evidence>
<reference evidence="3" key="1">
    <citation type="submission" date="2016-12" db="EMBL/GenBank/DDBJ databases">
        <authorList>
            <person name="Varghese N."/>
            <person name="Submissions S."/>
        </authorList>
    </citation>
    <scope>NUCLEOTIDE SEQUENCE [LARGE SCALE GENOMIC DNA]</scope>
    <source>
        <strain evidence="3">DSM 45599</strain>
    </source>
</reference>
<gene>
    <name evidence="2" type="ORF">SAMN04489832_0233</name>
</gene>
<feature type="region of interest" description="Disordered" evidence="1">
    <location>
        <begin position="183"/>
        <end position="241"/>
    </location>
</feature>
<feature type="region of interest" description="Disordered" evidence="1">
    <location>
        <begin position="60"/>
        <end position="97"/>
    </location>
</feature>
<organism evidence="2 3">
    <name type="scientific">Micromonospora cremea</name>
    <dbReference type="NCBI Taxonomy" id="709881"/>
    <lineage>
        <taxon>Bacteria</taxon>
        <taxon>Bacillati</taxon>
        <taxon>Actinomycetota</taxon>
        <taxon>Actinomycetes</taxon>
        <taxon>Micromonosporales</taxon>
        <taxon>Micromonosporaceae</taxon>
        <taxon>Micromonospora</taxon>
    </lineage>
</organism>